<dbReference type="AlphaFoldDB" id="A0A1I0G251"/>
<dbReference type="Pfam" id="PF12836">
    <property type="entry name" value="HHH_3"/>
    <property type="match status" value="1"/>
</dbReference>
<dbReference type="PANTHER" id="PTHR21180:SF32">
    <property type="entry name" value="ENDONUCLEASE_EXONUCLEASE_PHOSPHATASE FAMILY DOMAIN-CONTAINING PROTEIN 1"/>
    <property type="match status" value="1"/>
</dbReference>
<dbReference type="InterPro" id="IPR003583">
    <property type="entry name" value="Hlx-hairpin-Hlx_DNA-bd_motif"/>
</dbReference>
<dbReference type="Gene3D" id="3.10.560.10">
    <property type="entry name" value="Outer membrane lipoprotein wza domain like"/>
    <property type="match status" value="1"/>
</dbReference>
<feature type="region of interest" description="Disordered" evidence="1">
    <location>
        <begin position="191"/>
        <end position="221"/>
    </location>
</feature>
<dbReference type="InterPro" id="IPR051675">
    <property type="entry name" value="Endo/Exo/Phosphatase_dom_1"/>
</dbReference>
<dbReference type="NCBIfam" id="TIGR00426">
    <property type="entry name" value="competence protein ComEA helix-hairpin-helix repeat region"/>
    <property type="match status" value="1"/>
</dbReference>
<dbReference type="EMBL" id="FOIM01000010">
    <property type="protein sequence ID" value="SET64897.1"/>
    <property type="molecule type" value="Genomic_DNA"/>
</dbReference>
<feature type="domain" description="Helix-hairpin-helix DNA-binding motif class 1" evidence="3">
    <location>
        <begin position="231"/>
        <end position="250"/>
    </location>
</feature>
<gene>
    <name evidence="4" type="ORF">SAMN05216313_11082</name>
</gene>
<sequence length="283" mass="29514">MKLNLKSLKRMKMLAVVLGMAAAGICYGCNSGREADRMEMVLEAESGEAQAAGLEDGSTAPADLNASRGEREAQSGSEGVEAEYRAAPEAGETPGDGAAADHGVPSGNGGKAAGDRAAAPGETSHPIYFVHVCGAVVNPGVYEMEPGSRIYEAVDLAGGFGPEAAWSYLNLAQEIVDGMKIEVPTERQAEEWEKEGRAGVTAGPVSQGAAGGRESGSAKSAKVNLNTAGKEELMTLKGIGESKAEDIIRYRETYGPFERIEDIMNISGIKDAAFQKIKDSITV</sequence>
<evidence type="ECO:0000313" key="5">
    <source>
        <dbReference type="Proteomes" id="UP000198508"/>
    </source>
</evidence>
<dbReference type="Pfam" id="PF10531">
    <property type="entry name" value="SLBB"/>
    <property type="match status" value="1"/>
</dbReference>
<dbReference type="STRING" id="460384.SAMN05216313_11082"/>
<protein>
    <submittedName>
        <fullName evidence="4">Competence protein ComEA</fullName>
    </submittedName>
</protein>
<dbReference type="GO" id="GO:0003677">
    <property type="term" value="F:DNA binding"/>
    <property type="evidence" value="ECO:0007669"/>
    <property type="project" value="InterPro"/>
</dbReference>
<feature type="signal peptide" evidence="2">
    <location>
        <begin position="1"/>
        <end position="28"/>
    </location>
</feature>
<dbReference type="Gene3D" id="1.10.150.280">
    <property type="entry name" value="AF1531-like domain"/>
    <property type="match status" value="1"/>
</dbReference>
<keyword evidence="5" id="KW-1185">Reference proteome</keyword>
<dbReference type="RefSeq" id="WP_330391404.1">
    <property type="nucleotide sequence ID" value="NZ_FOIM01000010.1"/>
</dbReference>
<proteinExistence type="predicted"/>
<dbReference type="GO" id="GO:0015628">
    <property type="term" value="P:protein secretion by the type II secretion system"/>
    <property type="evidence" value="ECO:0007669"/>
    <property type="project" value="TreeGrafter"/>
</dbReference>
<dbReference type="PANTHER" id="PTHR21180">
    <property type="entry name" value="ENDONUCLEASE/EXONUCLEASE/PHOSPHATASE FAMILY DOMAIN-CONTAINING PROTEIN 1"/>
    <property type="match status" value="1"/>
</dbReference>
<evidence type="ECO:0000256" key="1">
    <source>
        <dbReference type="SAM" id="MobiDB-lite"/>
    </source>
</evidence>
<accession>A0A1I0G251</accession>
<dbReference type="SMART" id="SM00278">
    <property type="entry name" value="HhH1"/>
    <property type="match status" value="2"/>
</dbReference>
<name>A0A1I0G251_9FIRM</name>
<dbReference type="GO" id="GO:0006281">
    <property type="term" value="P:DNA repair"/>
    <property type="evidence" value="ECO:0007669"/>
    <property type="project" value="InterPro"/>
</dbReference>
<feature type="domain" description="Helix-hairpin-helix DNA-binding motif class 1" evidence="3">
    <location>
        <begin position="261"/>
        <end position="280"/>
    </location>
</feature>
<dbReference type="GO" id="GO:0015627">
    <property type="term" value="C:type II protein secretion system complex"/>
    <property type="evidence" value="ECO:0007669"/>
    <property type="project" value="TreeGrafter"/>
</dbReference>
<dbReference type="InterPro" id="IPR010994">
    <property type="entry name" value="RuvA_2-like"/>
</dbReference>
<keyword evidence="2" id="KW-0732">Signal</keyword>
<dbReference type="Proteomes" id="UP000198508">
    <property type="component" value="Unassembled WGS sequence"/>
</dbReference>
<dbReference type="InterPro" id="IPR004509">
    <property type="entry name" value="Competence_ComEA_HhH"/>
</dbReference>
<evidence type="ECO:0000259" key="3">
    <source>
        <dbReference type="SMART" id="SM00278"/>
    </source>
</evidence>
<evidence type="ECO:0000256" key="2">
    <source>
        <dbReference type="SAM" id="SignalP"/>
    </source>
</evidence>
<feature type="region of interest" description="Disordered" evidence="1">
    <location>
        <begin position="46"/>
        <end position="119"/>
    </location>
</feature>
<feature type="chain" id="PRO_5038741265" evidence="2">
    <location>
        <begin position="29"/>
        <end position="283"/>
    </location>
</feature>
<reference evidence="5" key="1">
    <citation type="submission" date="2016-10" db="EMBL/GenBank/DDBJ databases">
        <authorList>
            <person name="Varghese N."/>
            <person name="Submissions S."/>
        </authorList>
    </citation>
    <scope>NUCLEOTIDE SEQUENCE [LARGE SCALE GENOMIC DNA]</scope>
    <source>
        <strain evidence="5">NLAE-zl-G277</strain>
    </source>
</reference>
<dbReference type="SUPFAM" id="SSF47781">
    <property type="entry name" value="RuvA domain 2-like"/>
    <property type="match status" value="1"/>
</dbReference>
<organism evidence="4 5">
    <name type="scientific">Enterocloster lavalensis</name>
    <dbReference type="NCBI Taxonomy" id="460384"/>
    <lineage>
        <taxon>Bacteria</taxon>
        <taxon>Bacillati</taxon>
        <taxon>Bacillota</taxon>
        <taxon>Clostridia</taxon>
        <taxon>Lachnospirales</taxon>
        <taxon>Lachnospiraceae</taxon>
        <taxon>Enterocloster</taxon>
    </lineage>
</organism>
<dbReference type="InterPro" id="IPR019554">
    <property type="entry name" value="Soluble_ligand-bd"/>
</dbReference>
<evidence type="ECO:0000313" key="4">
    <source>
        <dbReference type="EMBL" id="SET64897.1"/>
    </source>
</evidence>